<feature type="domain" description="C2H2-type" evidence="5">
    <location>
        <begin position="241"/>
        <end position="263"/>
    </location>
</feature>
<dbReference type="SMART" id="SM00355">
    <property type="entry name" value="ZnF_C2H2"/>
    <property type="match status" value="5"/>
</dbReference>
<dbReference type="STRING" id="576137.A0A1L7XLD6"/>
<dbReference type="Gene3D" id="3.30.160.60">
    <property type="entry name" value="Classic Zinc Finger"/>
    <property type="match status" value="2"/>
</dbReference>
<keyword evidence="4" id="KW-0862">Zinc</keyword>
<organism evidence="6 7">
    <name type="scientific">Phialocephala subalpina</name>
    <dbReference type="NCBI Taxonomy" id="576137"/>
    <lineage>
        <taxon>Eukaryota</taxon>
        <taxon>Fungi</taxon>
        <taxon>Dikarya</taxon>
        <taxon>Ascomycota</taxon>
        <taxon>Pezizomycotina</taxon>
        <taxon>Leotiomycetes</taxon>
        <taxon>Helotiales</taxon>
        <taxon>Mollisiaceae</taxon>
        <taxon>Phialocephala</taxon>
        <taxon>Phialocephala fortinii species complex</taxon>
    </lineage>
</organism>
<sequence>MTPSWACMLCPDRRIFNSSQELWEHDHSDHAEQLPIENEAECGQLESMISEPARDTRASRCPGPFEDFSIPPNAYHKFPMIDNMPSMTFPSGISIQEGPPFYDDAWSRDQTPPHPSAFLANNPGLLFNHSASFLNFTSYEAADVSLQNGVHSAFGFPPTHEPTAQAGPARHWQQDADIGSVLQPPIPQIAFHESRIEHVSETSMFQSRLPDAEVRDDFDDINMISMPVFHAQTHAAVPNTCQECNTVFRNKATLDSHASQTQHAPYICICGKACSRFDVLNRHVDKFNPKALYPCPYCSRFSGLKGFHRLDHLTQHLQTYHNIDRQSPARTSIKKPLICPYEECPSHSRIFANSPSPENPDCIVFRTRKDFTEHLRQVHNDSLFPCTVLGCDRIGGKGYFRKRDLLKHEKEHNHEFTSSDTSQFSSP</sequence>
<dbReference type="GO" id="GO:0000981">
    <property type="term" value="F:DNA-binding transcription factor activity, RNA polymerase II-specific"/>
    <property type="evidence" value="ECO:0007669"/>
    <property type="project" value="TreeGrafter"/>
</dbReference>
<keyword evidence="7" id="KW-1185">Reference proteome</keyword>
<dbReference type="OrthoDB" id="2687452at2759"/>
<dbReference type="GO" id="GO:0008270">
    <property type="term" value="F:zinc ion binding"/>
    <property type="evidence" value="ECO:0007669"/>
    <property type="project" value="UniProtKB-KW"/>
</dbReference>
<dbReference type="EMBL" id="FJOG01000033">
    <property type="protein sequence ID" value="CZR65871.1"/>
    <property type="molecule type" value="Genomic_DNA"/>
</dbReference>
<dbReference type="PANTHER" id="PTHR24408:SF58">
    <property type="entry name" value="TRANSCRIPTION FACTOR (TFIIIA), PUTATIVE (AFU_ORTHOLOGUE AFUA_1G05150)-RELATED"/>
    <property type="match status" value="1"/>
</dbReference>
<dbReference type="Proteomes" id="UP000184330">
    <property type="component" value="Unassembled WGS sequence"/>
</dbReference>
<gene>
    <name evidence="6" type="ORF">PAC_15771</name>
</gene>
<dbReference type="GO" id="GO:0005634">
    <property type="term" value="C:nucleus"/>
    <property type="evidence" value="ECO:0007669"/>
    <property type="project" value="TreeGrafter"/>
</dbReference>
<evidence type="ECO:0000256" key="2">
    <source>
        <dbReference type="ARBA" id="ARBA00022737"/>
    </source>
</evidence>
<name>A0A1L7XLD6_9HELO</name>
<reference evidence="6 7" key="1">
    <citation type="submission" date="2016-03" db="EMBL/GenBank/DDBJ databases">
        <authorList>
            <person name="Ploux O."/>
        </authorList>
    </citation>
    <scope>NUCLEOTIDE SEQUENCE [LARGE SCALE GENOMIC DNA]</scope>
    <source>
        <strain evidence="6 7">UAMH 11012</strain>
    </source>
</reference>
<proteinExistence type="predicted"/>
<dbReference type="AlphaFoldDB" id="A0A1L7XLD6"/>
<evidence type="ECO:0000256" key="4">
    <source>
        <dbReference type="ARBA" id="ARBA00022833"/>
    </source>
</evidence>
<dbReference type="InterPro" id="IPR013087">
    <property type="entry name" value="Znf_C2H2_type"/>
</dbReference>
<dbReference type="PROSITE" id="PS00028">
    <property type="entry name" value="ZINC_FINGER_C2H2_1"/>
    <property type="match status" value="1"/>
</dbReference>
<dbReference type="PANTHER" id="PTHR24408">
    <property type="entry name" value="ZINC FINGER PROTEIN"/>
    <property type="match status" value="1"/>
</dbReference>
<accession>A0A1L7XLD6</accession>
<evidence type="ECO:0000313" key="7">
    <source>
        <dbReference type="Proteomes" id="UP000184330"/>
    </source>
</evidence>
<protein>
    <recommendedName>
        <fullName evidence="5">C2H2-type domain-containing protein</fullName>
    </recommendedName>
</protein>
<evidence type="ECO:0000256" key="3">
    <source>
        <dbReference type="ARBA" id="ARBA00022771"/>
    </source>
</evidence>
<evidence type="ECO:0000259" key="5">
    <source>
        <dbReference type="PROSITE" id="PS00028"/>
    </source>
</evidence>
<keyword evidence="2" id="KW-0677">Repeat</keyword>
<dbReference type="GO" id="GO:0043565">
    <property type="term" value="F:sequence-specific DNA binding"/>
    <property type="evidence" value="ECO:0007669"/>
    <property type="project" value="TreeGrafter"/>
</dbReference>
<keyword evidence="3" id="KW-0863">Zinc-finger</keyword>
<evidence type="ECO:0000256" key="1">
    <source>
        <dbReference type="ARBA" id="ARBA00022723"/>
    </source>
</evidence>
<keyword evidence="1" id="KW-0479">Metal-binding</keyword>
<evidence type="ECO:0000313" key="6">
    <source>
        <dbReference type="EMBL" id="CZR65871.1"/>
    </source>
</evidence>